<dbReference type="AlphaFoldDB" id="A0A323VAL5"/>
<keyword evidence="7" id="KW-0408">Iron</keyword>
<organism evidence="12 13">
    <name type="scientific">Modestobacter versicolor</name>
    <dbReference type="NCBI Taxonomy" id="429133"/>
    <lineage>
        <taxon>Bacteria</taxon>
        <taxon>Bacillati</taxon>
        <taxon>Actinomycetota</taxon>
        <taxon>Actinomycetes</taxon>
        <taxon>Geodermatophilales</taxon>
        <taxon>Geodermatophilaceae</taxon>
        <taxon>Modestobacter</taxon>
    </lineage>
</organism>
<dbReference type="InterPro" id="IPR017927">
    <property type="entry name" value="FAD-bd_FR_type"/>
</dbReference>
<dbReference type="PROSITE" id="PS51384">
    <property type="entry name" value="FAD_FR"/>
    <property type="match status" value="1"/>
</dbReference>
<dbReference type="Pfam" id="PF00111">
    <property type="entry name" value="Fer2"/>
    <property type="match status" value="1"/>
</dbReference>
<keyword evidence="6" id="KW-0560">Oxidoreductase</keyword>
<reference evidence="12 13" key="1">
    <citation type="submission" date="2018-06" db="EMBL/GenBank/DDBJ databases">
        <title>Draft genome sequence of Modestobacter versicolor CP153-2.</title>
        <authorList>
            <person name="Gundlapally S.R."/>
        </authorList>
    </citation>
    <scope>NUCLEOTIDE SEQUENCE [LARGE SCALE GENOMIC DNA]</scope>
    <source>
        <strain evidence="12 13">CP153-2</strain>
    </source>
</reference>
<dbReference type="PANTHER" id="PTHR47354:SF8">
    <property type="entry name" value="1,2-PHENYLACETYL-COA EPOXIDASE, SUBUNIT E"/>
    <property type="match status" value="1"/>
</dbReference>
<dbReference type="InterPro" id="IPR001433">
    <property type="entry name" value="OxRdtase_FAD/NAD-bd"/>
</dbReference>
<dbReference type="EMBL" id="QKNV01000065">
    <property type="protein sequence ID" value="PZA21807.1"/>
    <property type="molecule type" value="Genomic_DNA"/>
</dbReference>
<dbReference type="OrthoDB" id="9796486at2"/>
<dbReference type="PROSITE" id="PS51085">
    <property type="entry name" value="2FE2S_FER_2"/>
    <property type="match status" value="1"/>
</dbReference>
<evidence type="ECO:0000313" key="11">
    <source>
        <dbReference type="EMBL" id="MBB3675129.1"/>
    </source>
</evidence>
<dbReference type="InterPro" id="IPR011884">
    <property type="entry name" value="PaaE"/>
</dbReference>
<evidence type="ECO:0000256" key="4">
    <source>
        <dbReference type="ARBA" id="ARBA00022723"/>
    </source>
</evidence>
<dbReference type="InterPro" id="IPR001041">
    <property type="entry name" value="2Fe-2S_ferredoxin-type"/>
</dbReference>
<evidence type="ECO:0000259" key="10">
    <source>
        <dbReference type="PROSITE" id="PS51384"/>
    </source>
</evidence>
<protein>
    <submittedName>
        <fullName evidence="12">Phenylacetate-CoA oxygenase/reductase subunit PaaK</fullName>
    </submittedName>
    <submittedName>
        <fullName evidence="11">Ring-1,2-phenylacetyl-CoA epoxidase subunit PaaE</fullName>
    </submittedName>
</protein>
<feature type="domain" description="FAD-binding FR-type" evidence="10">
    <location>
        <begin position="9"/>
        <end position="112"/>
    </location>
</feature>
<evidence type="ECO:0000256" key="8">
    <source>
        <dbReference type="ARBA" id="ARBA00023014"/>
    </source>
</evidence>
<dbReference type="InterPro" id="IPR006058">
    <property type="entry name" value="2Fe2S_fd_BS"/>
</dbReference>
<keyword evidence="4" id="KW-0479">Metal-binding</keyword>
<dbReference type="GO" id="GO:0051537">
    <property type="term" value="F:2 iron, 2 sulfur cluster binding"/>
    <property type="evidence" value="ECO:0007669"/>
    <property type="project" value="UniProtKB-KW"/>
</dbReference>
<evidence type="ECO:0000313" key="13">
    <source>
        <dbReference type="Proteomes" id="UP000247602"/>
    </source>
</evidence>
<evidence type="ECO:0000313" key="14">
    <source>
        <dbReference type="Proteomes" id="UP000580718"/>
    </source>
</evidence>
<dbReference type="InterPro" id="IPR012675">
    <property type="entry name" value="Beta-grasp_dom_sf"/>
</dbReference>
<comment type="cofactor">
    <cofactor evidence="1">
        <name>FAD</name>
        <dbReference type="ChEBI" id="CHEBI:57692"/>
    </cofactor>
</comment>
<dbReference type="NCBIfam" id="TIGR02160">
    <property type="entry name" value="PA_CoA_Oxy5"/>
    <property type="match status" value="1"/>
</dbReference>
<dbReference type="PANTHER" id="PTHR47354">
    <property type="entry name" value="NADH OXIDOREDUCTASE HCR"/>
    <property type="match status" value="1"/>
</dbReference>
<evidence type="ECO:0000313" key="12">
    <source>
        <dbReference type="EMBL" id="PZA21807.1"/>
    </source>
</evidence>
<dbReference type="SUPFAM" id="SSF54292">
    <property type="entry name" value="2Fe-2S ferredoxin-like"/>
    <property type="match status" value="1"/>
</dbReference>
<dbReference type="Gene3D" id="3.40.50.80">
    <property type="entry name" value="Nucleotide-binding domain of ferredoxin-NADP reductase (FNR) module"/>
    <property type="match status" value="1"/>
</dbReference>
<keyword evidence="5" id="KW-0274">FAD</keyword>
<accession>A0A323VAL5</accession>
<dbReference type="InterPro" id="IPR017938">
    <property type="entry name" value="Riboflavin_synthase-like_b-brl"/>
</dbReference>
<dbReference type="Gene3D" id="2.40.30.10">
    <property type="entry name" value="Translation factors"/>
    <property type="match status" value="1"/>
</dbReference>
<gene>
    <name evidence="12" type="primary">paaK</name>
    <name evidence="12" type="ORF">DMO24_08410</name>
    <name evidence="11" type="ORF">FHX36_000864</name>
</gene>
<feature type="domain" description="2Fe-2S ferredoxin-type" evidence="9">
    <location>
        <begin position="269"/>
        <end position="358"/>
    </location>
</feature>
<dbReference type="InterPro" id="IPR050415">
    <property type="entry name" value="MRET"/>
</dbReference>
<proteinExistence type="predicted"/>
<keyword evidence="13" id="KW-1185">Reference proteome</keyword>
<dbReference type="CDD" id="cd06214">
    <property type="entry name" value="PA_degradation_oxidoreductase_like"/>
    <property type="match status" value="1"/>
</dbReference>
<dbReference type="Pfam" id="PF00175">
    <property type="entry name" value="NAD_binding_1"/>
    <property type="match status" value="1"/>
</dbReference>
<dbReference type="Gene3D" id="3.10.20.30">
    <property type="match status" value="1"/>
</dbReference>
<dbReference type="RefSeq" id="WP_110551860.1">
    <property type="nucleotide sequence ID" value="NZ_JACIBU010000001.1"/>
</dbReference>
<evidence type="ECO:0000256" key="6">
    <source>
        <dbReference type="ARBA" id="ARBA00023002"/>
    </source>
</evidence>
<dbReference type="Proteomes" id="UP000247602">
    <property type="component" value="Unassembled WGS sequence"/>
</dbReference>
<comment type="caution">
    <text evidence="12">The sequence shown here is derived from an EMBL/GenBank/DDBJ whole genome shotgun (WGS) entry which is preliminary data.</text>
</comment>
<dbReference type="CDD" id="cd00207">
    <property type="entry name" value="fer2"/>
    <property type="match status" value="1"/>
</dbReference>
<evidence type="ECO:0000256" key="1">
    <source>
        <dbReference type="ARBA" id="ARBA00001974"/>
    </source>
</evidence>
<dbReference type="SUPFAM" id="SSF63380">
    <property type="entry name" value="Riboflavin synthase domain-like"/>
    <property type="match status" value="1"/>
</dbReference>
<evidence type="ECO:0000259" key="9">
    <source>
        <dbReference type="PROSITE" id="PS51085"/>
    </source>
</evidence>
<dbReference type="GO" id="GO:0010124">
    <property type="term" value="P:phenylacetate catabolic process"/>
    <property type="evidence" value="ECO:0007669"/>
    <property type="project" value="InterPro"/>
</dbReference>
<dbReference type="GO" id="GO:0016491">
    <property type="term" value="F:oxidoreductase activity"/>
    <property type="evidence" value="ECO:0007669"/>
    <property type="project" value="UniProtKB-KW"/>
</dbReference>
<keyword evidence="8" id="KW-0411">Iron-sulfur</keyword>
<evidence type="ECO:0000256" key="5">
    <source>
        <dbReference type="ARBA" id="ARBA00022827"/>
    </source>
</evidence>
<evidence type="ECO:0000256" key="2">
    <source>
        <dbReference type="ARBA" id="ARBA00022630"/>
    </source>
</evidence>
<keyword evidence="2" id="KW-0285">Flavoprotein</keyword>
<sequence length="358" mass="38447">MSAPARRRPQFHPLRVAQVERLTDDAVAVTFDVPAALAGDYAFSPGQALTLRRVDGDRDERRSYSICAPVGAAPRVGVREVPGGFFSAWLVHEVRPGDKIEVLPPSGTFTADLSAPADHVFVVAGSGITPALSLAASVLGDGESTVTVFYGNRRTSTVMFADELADLKDRYGTRLQLVHVLSREPRDAELTSGRLDGDRLRTLVGALVDVPEVDHWWLCGPHGLVTGAQALLTELGVPAERVHQELFFVDDVPPQPVRGDEETVDGPSSAVTIVLDGRSTTLALPRDVPVLDAAQRVRGDLPFACKGGVCGTCRARVTDGEVEMRRNYALDPREVDAGYVLTCQSLPVSDAVTVDYDA</sequence>
<dbReference type="InterPro" id="IPR036010">
    <property type="entry name" value="2Fe-2S_ferredoxin-like_sf"/>
</dbReference>
<keyword evidence="3" id="KW-0001">2Fe-2S</keyword>
<dbReference type="SUPFAM" id="SSF52343">
    <property type="entry name" value="Ferredoxin reductase-like, C-terminal NADP-linked domain"/>
    <property type="match status" value="1"/>
</dbReference>
<dbReference type="PROSITE" id="PS00197">
    <property type="entry name" value="2FE2S_FER_1"/>
    <property type="match status" value="1"/>
</dbReference>
<name>A0A323VAL5_9ACTN</name>
<dbReference type="Proteomes" id="UP000580718">
    <property type="component" value="Unassembled WGS sequence"/>
</dbReference>
<dbReference type="GO" id="GO:0046872">
    <property type="term" value="F:metal ion binding"/>
    <property type="evidence" value="ECO:0007669"/>
    <property type="project" value="UniProtKB-KW"/>
</dbReference>
<dbReference type="EMBL" id="JACIBU010000001">
    <property type="protein sequence ID" value="MBB3675129.1"/>
    <property type="molecule type" value="Genomic_DNA"/>
</dbReference>
<reference evidence="11 14" key="2">
    <citation type="submission" date="2020-08" db="EMBL/GenBank/DDBJ databases">
        <title>Sequencing the genomes of 1000 actinobacteria strains.</title>
        <authorList>
            <person name="Klenk H.-P."/>
        </authorList>
    </citation>
    <scope>NUCLEOTIDE SEQUENCE [LARGE SCALE GENOMIC DNA]</scope>
    <source>
        <strain evidence="11 14">DSM 16678</strain>
    </source>
</reference>
<dbReference type="InterPro" id="IPR039261">
    <property type="entry name" value="FNR_nucleotide-bd"/>
</dbReference>
<evidence type="ECO:0000256" key="3">
    <source>
        <dbReference type="ARBA" id="ARBA00022714"/>
    </source>
</evidence>
<dbReference type="GO" id="GO:0050660">
    <property type="term" value="F:flavin adenine dinucleotide binding"/>
    <property type="evidence" value="ECO:0007669"/>
    <property type="project" value="TreeGrafter"/>
</dbReference>
<evidence type="ECO:0000256" key="7">
    <source>
        <dbReference type="ARBA" id="ARBA00023004"/>
    </source>
</evidence>